<organism evidence="3 4">
    <name type="scientific">Thermoclostridium stercorarium subsp. thermolacticum DSM 2910</name>
    <dbReference type="NCBI Taxonomy" id="1121336"/>
    <lineage>
        <taxon>Bacteria</taxon>
        <taxon>Bacillati</taxon>
        <taxon>Bacillota</taxon>
        <taxon>Clostridia</taxon>
        <taxon>Eubacteriales</taxon>
        <taxon>Oscillospiraceae</taxon>
        <taxon>Thermoclostridium</taxon>
    </lineage>
</organism>
<proteinExistence type="inferred from homology"/>
<evidence type="ECO:0000256" key="2">
    <source>
        <dbReference type="ARBA" id="ARBA00023235"/>
    </source>
</evidence>
<comment type="similarity">
    <text evidence="1">Belongs to the diaminopimelate epimerase family.</text>
</comment>
<dbReference type="PANTHER" id="PTHR31689:SF0">
    <property type="entry name" value="DIAMINOPIMELATE EPIMERASE"/>
    <property type="match status" value="1"/>
</dbReference>
<dbReference type="GO" id="GO:0008837">
    <property type="term" value="F:diaminopimelate epimerase activity"/>
    <property type="evidence" value="ECO:0007669"/>
    <property type="project" value="InterPro"/>
</dbReference>
<keyword evidence="2" id="KW-0413">Isomerase</keyword>
<name>A0A1B1YAZ3_THEST</name>
<protein>
    <recommendedName>
        <fullName evidence="5">Diaminopimelate epimerase</fullName>
    </recommendedName>
</protein>
<dbReference type="EMBL" id="CP014672">
    <property type="protein sequence ID" value="ANW97935.1"/>
    <property type="molecule type" value="Genomic_DNA"/>
</dbReference>
<dbReference type="GO" id="GO:0009089">
    <property type="term" value="P:lysine biosynthetic process via diaminopimelate"/>
    <property type="evidence" value="ECO:0007669"/>
    <property type="project" value="InterPro"/>
</dbReference>
<dbReference type="SUPFAM" id="SSF54506">
    <property type="entry name" value="Diaminopimelate epimerase-like"/>
    <property type="match status" value="1"/>
</dbReference>
<reference evidence="3 4" key="1">
    <citation type="submission" date="2016-02" db="EMBL/GenBank/DDBJ databases">
        <title>Comparison of Clostridium stercorarium subspecies using comparative genomics and transcriptomics.</title>
        <authorList>
            <person name="Schellenberg J."/>
            <person name="Thallinger G."/>
            <person name="Levin D.B."/>
            <person name="Zhang X."/>
            <person name="Alvare G."/>
            <person name="Fristensky B."/>
            <person name="Sparling R."/>
        </authorList>
    </citation>
    <scope>NUCLEOTIDE SEQUENCE [LARGE SCALE GENOMIC DNA]</scope>
    <source>
        <strain evidence="3 4">DSM 2910</strain>
    </source>
</reference>
<evidence type="ECO:0008006" key="5">
    <source>
        <dbReference type="Google" id="ProtNLM"/>
    </source>
</evidence>
<dbReference type="PANTHER" id="PTHR31689">
    <property type="entry name" value="DIAMINOPIMELATE EPIMERASE, CHLOROPLASTIC"/>
    <property type="match status" value="1"/>
</dbReference>
<evidence type="ECO:0000256" key="1">
    <source>
        <dbReference type="ARBA" id="ARBA00010219"/>
    </source>
</evidence>
<dbReference type="InterPro" id="IPR001653">
    <property type="entry name" value="DAP_epimerase_DapF"/>
</dbReference>
<dbReference type="GO" id="GO:0005829">
    <property type="term" value="C:cytosol"/>
    <property type="evidence" value="ECO:0007669"/>
    <property type="project" value="TreeGrafter"/>
</dbReference>
<gene>
    <name evidence="3" type="ORF">CSTERTH_02220</name>
</gene>
<dbReference type="RefSeq" id="WP_054632607.1">
    <property type="nucleotide sequence ID" value="NZ_CP014672.1"/>
</dbReference>
<evidence type="ECO:0000313" key="4">
    <source>
        <dbReference type="Proteomes" id="UP000092971"/>
    </source>
</evidence>
<accession>A0A1B1YAZ3</accession>
<evidence type="ECO:0000313" key="3">
    <source>
        <dbReference type="EMBL" id="ANW97935.1"/>
    </source>
</evidence>
<dbReference type="Proteomes" id="UP000092971">
    <property type="component" value="Chromosome"/>
</dbReference>
<sequence>MDLAIGTVSYGKPVMAPCLIPVEHKSTPNCINAPFMVNGECYKVTAMSFCSPHGVVFTGNVDSVDVRETGRLLGTHSLFPKGASIVYAQVLDGETIKVRIWQQNKGETGFSAEAVCIAGVTAMMLHKVLTDRVKVCAGNQEFGVEWNRETNSVCLIRHEDFPEA</sequence>
<dbReference type="OrthoDB" id="9805408at2"/>
<dbReference type="Gene3D" id="3.10.310.10">
    <property type="entry name" value="Diaminopimelate Epimerase, Chain A, domain 1"/>
    <property type="match status" value="1"/>
</dbReference>
<dbReference type="AlphaFoldDB" id="A0A1B1YAZ3"/>